<dbReference type="NCBIfam" id="NF033518">
    <property type="entry name" value="transpos_IS607"/>
    <property type="match status" value="1"/>
</dbReference>
<feature type="domain" description="Resolvase/invertase-type recombinase catalytic" evidence="1">
    <location>
        <begin position="49"/>
        <end position="189"/>
    </location>
</feature>
<dbReference type="Pfam" id="PF00239">
    <property type="entry name" value="Resolvase"/>
    <property type="match status" value="1"/>
</dbReference>
<dbReference type="PANTHER" id="PTHR36172">
    <property type="match status" value="1"/>
</dbReference>
<evidence type="ECO:0000313" key="3">
    <source>
        <dbReference type="Proteomes" id="UP000319191"/>
    </source>
</evidence>
<dbReference type="GO" id="GO:0003677">
    <property type="term" value="F:DNA binding"/>
    <property type="evidence" value="ECO:0007669"/>
    <property type="project" value="InterPro"/>
</dbReference>
<comment type="caution">
    <text evidence="2">The sequence shown here is derived from an EMBL/GenBank/DDBJ whole genome shotgun (WGS) entry which is preliminary data.</text>
</comment>
<dbReference type="InterPro" id="IPR048046">
    <property type="entry name" value="Transpos_IS607"/>
</dbReference>
<dbReference type="AlphaFoldDB" id="A0A552IPK3"/>
<dbReference type="PANTHER" id="PTHR36172:SF1">
    <property type="entry name" value="RESOLVASE-RELATED"/>
    <property type="match status" value="1"/>
</dbReference>
<reference evidence="2 3" key="1">
    <citation type="submission" date="2019-01" db="EMBL/GenBank/DDBJ databases">
        <title>Coherence of Microcystis species and biogeography revealed through population genomics.</title>
        <authorList>
            <person name="Perez-Carrascal O.M."/>
            <person name="Terrat Y."/>
            <person name="Giani A."/>
            <person name="Fortin N."/>
            <person name="Tromas N."/>
            <person name="Shapiro B.J."/>
        </authorList>
    </citation>
    <scope>NUCLEOTIDE SEQUENCE [LARGE SCALE GENOMIC DNA]</scope>
    <source>
        <strain evidence="2">Mn_MB_F_20050700_S1D</strain>
    </source>
</reference>
<dbReference type="GO" id="GO:0000150">
    <property type="term" value="F:DNA strand exchange activity"/>
    <property type="evidence" value="ECO:0007669"/>
    <property type="project" value="InterPro"/>
</dbReference>
<dbReference type="InterPro" id="IPR041718">
    <property type="entry name" value="IS607_transposase-like"/>
</dbReference>
<dbReference type="SUPFAM" id="SSF53041">
    <property type="entry name" value="Resolvase-like"/>
    <property type="match status" value="1"/>
</dbReference>
<dbReference type="InterPro" id="IPR051491">
    <property type="entry name" value="Recombinase/Transposase-rel"/>
</dbReference>
<dbReference type="Proteomes" id="UP000319191">
    <property type="component" value="Unassembled WGS sequence"/>
</dbReference>
<organism evidence="2 3">
    <name type="scientific">Microcystis novacekii Mn_MB_F_20050700_S1D</name>
    <dbReference type="NCBI Taxonomy" id="2486266"/>
    <lineage>
        <taxon>Bacteria</taxon>
        <taxon>Bacillati</taxon>
        <taxon>Cyanobacteriota</taxon>
        <taxon>Cyanophyceae</taxon>
        <taxon>Oscillatoriophycideae</taxon>
        <taxon>Chroococcales</taxon>
        <taxon>Microcystaceae</taxon>
        <taxon>Microcystis</taxon>
    </lineage>
</organism>
<dbReference type="InterPro" id="IPR036162">
    <property type="entry name" value="Resolvase-like_N_sf"/>
</dbReference>
<gene>
    <name evidence="2" type="ORF">EWV54_16265</name>
</gene>
<protein>
    <submittedName>
        <fullName evidence="2">IS607 family transposase</fullName>
    </submittedName>
</protein>
<sequence length="190" mass="21911">MKLSDYAKKTGISYRTAWRWWKQGNLTGYQLPSGTIIITDDNHSKPDLIACIYARVSSAENKDNLDRQADRLKDYAVARGYKIYKVVKEVGSGLNDNRQQLAKILVDPNYNVLIVEHKDRLARFGTNYLEILLKELDKKLEIVNESEDHQDELMSDLIAIITSFCSRIYGLRRSKRKTEKIIAELKDNGE</sequence>
<dbReference type="SMART" id="SM00857">
    <property type="entry name" value="Resolvase"/>
    <property type="match status" value="1"/>
</dbReference>
<dbReference type="Gene3D" id="3.40.50.1390">
    <property type="entry name" value="Resolvase, N-terminal catalytic domain"/>
    <property type="match status" value="1"/>
</dbReference>
<evidence type="ECO:0000313" key="2">
    <source>
        <dbReference type="EMBL" id="TRU85407.1"/>
    </source>
</evidence>
<accession>A0A552IPK3</accession>
<evidence type="ECO:0000259" key="1">
    <source>
        <dbReference type="PROSITE" id="PS51736"/>
    </source>
</evidence>
<dbReference type="PROSITE" id="PS51736">
    <property type="entry name" value="RECOMBINASES_3"/>
    <property type="match status" value="1"/>
</dbReference>
<dbReference type="CDD" id="cd03769">
    <property type="entry name" value="SR_IS607_transposase_like"/>
    <property type="match status" value="1"/>
</dbReference>
<dbReference type="Gene3D" id="1.10.287.2170">
    <property type="match status" value="1"/>
</dbReference>
<dbReference type="InterPro" id="IPR006119">
    <property type="entry name" value="Resolv_N"/>
</dbReference>
<dbReference type="EMBL" id="SFAV01000223">
    <property type="protein sequence ID" value="TRU85407.1"/>
    <property type="molecule type" value="Genomic_DNA"/>
</dbReference>
<name>A0A552IPK3_9CHRO</name>
<dbReference type="FunFam" id="3.40.50.1390:FF:000002">
    <property type="entry name" value="ORF1 in transposon ISC1904"/>
    <property type="match status" value="1"/>
</dbReference>
<proteinExistence type="predicted"/>